<dbReference type="InterPro" id="IPR009057">
    <property type="entry name" value="Homeodomain-like_sf"/>
</dbReference>
<evidence type="ECO:0000313" key="7">
    <source>
        <dbReference type="Proteomes" id="UP001458880"/>
    </source>
</evidence>
<dbReference type="InterPro" id="IPR006600">
    <property type="entry name" value="HTH_CenpB_DNA-bd_dom"/>
</dbReference>
<sequence length="246" mass="27977">MSKYVRKTTRQSWSEESMNGAINEVMEGGMGYLKASRAFGIPQSTLEDRVKKVRSGKSVEDASQKGLGRCQPVFSAALEDELVSHVLTLENRLFGLTLTDLRALAFELAENNKLPRTFNMEKRKAGKAWLYAFLSRHSRLRLRTPEAKSIGRAIDFNRPAVEKFFTLLTEVCEKYKFPPDCIWNVDETGITTVPTRQSKVIGLRRKRQVGALVSAERGTLFQGDWVTKKEASWSSCFCRKRHSLYT</sequence>
<dbReference type="PROSITE" id="PS50960">
    <property type="entry name" value="HTH_PSQ"/>
    <property type="match status" value="1"/>
</dbReference>
<evidence type="ECO:0000256" key="4">
    <source>
        <dbReference type="PROSITE-ProRule" id="PRU00320"/>
    </source>
</evidence>
<proteinExistence type="predicted"/>
<comment type="subcellular location">
    <subcellularLocation>
        <location evidence="1 4">Nucleus</location>
    </subcellularLocation>
</comment>
<keyword evidence="7" id="KW-1185">Reference proteome</keyword>
<dbReference type="Pfam" id="PF03221">
    <property type="entry name" value="HTH_Tnp_Tc5"/>
    <property type="match status" value="1"/>
</dbReference>
<dbReference type="InterPro" id="IPR050863">
    <property type="entry name" value="CenT-Element_Derived"/>
</dbReference>
<dbReference type="SUPFAM" id="SSF46689">
    <property type="entry name" value="Homeodomain-like"/>
    <property type="match status" value="1"/>
</dbReference>
<evidence type="ECO:0000256" key="3">
    <source>
        <dbReference type="ARBA" id="ARBA00023242"/>
    </source>
</evidence>
<evidence type="ECO:0000259" key="5">
    <source>
        <dbReference type="PROSITE" id="PS50960"/>
    </source>
</evidence>
<feature type="DNA-binding region" description="H-T-H motif" evidence="4">
    <location>
        <begin position="32"/>
        <end position="52"/>
    </location>
</feature>
<dbReference type="GO" id="GO:0005634">
    <property type="term" value="C:nucleus"/>
    <property type="evidence" value="ECO:0007669"/>
    <property type="project" value="UniProtKB-SubCell"/>
</dbReference>
<reference evidence="6 7" key="1">
    <citation type="journal article" date="2024" name="BMC Genomics">
        <title>De novo assembly and annotation of Popillia japonica's genome with initial clues to its potential as an invasive pest.</title>
        <authorList>
            <person name="Cucini C."/>
            <person name="Boschi S."/>
            <person name="Funari R."/>
            <person name="Cardaioli E."/>
            <person name="Iannotti N."/>
            <person name="Marturano G."/>
            <person name="Paoli F."/>
            <person name="Bruttini M."/>
            <person name="Carapelli A."/>
            <person name="Frati F."/>
            <person name="Nardi F."/>
        </authorList>
    </citation>
    <scope>NUCLEOTIDE SEQUENCE [LARGE SCALE GENOMIC DNA]</scope>
    <source>
        <strain evidence="6">DMR45628</strain>
    </source>
</reference>
<dbReference type="Proteomes" id="UP001458880">
    <property type="component" value="Unassembled WGS sequence"/>
</dbReference>
<feature type="domain" description="HTH psq-type" evidence="5">
    <location>
        <begin position="1"/>
        <end position="56"/>
    </location>
</feature>
<evidence type="ECO:0000313" key="6">
    <source>
        <dbReference type="EMBL" id="KAK9730991.1"/>
    </source>
</evidence>
<keyword evidence="2 4" id="KW-0238">DNA-binding</keyword>
<dbReference type="GO" id="GO:0003677">
    <property type="term" value="F:DNA binding"/>
    <property type="evidence" value="ECO:0007669"/>
    <property type="project" value="UniProtKB-UniRule"/>
</dbReference>
<gene>
    <name evidence="6" type="ORF">QE152_g14035</name>
</gene>
<dbReference type="EMBL" id="JASPKY010000139">
    <property type="protein sequence ID" value="KAK9730991.1"/>
    <property type="molecule type" value="Genomic_DNA"/>
</dbReference>
<dbReference type="PANTHER" id="PTHR19303">
    <property type="entry name" value="TRANSPOSON"/>
    <property type="match status" value="1"/>
</dbReference>
<dbReference type="AlphaFoldDB" id="A0AAW1LAP4"/>
<dbReference type="PANTHER" id="PTHR19303:SF74">
    <property type="entry name" value="POGO TRANSPOSABLE ELEMENT WITH KRAB DOMAIN"/>
    <property type="match status" value="1"/>
</dbReference>
<evidence type="ECO:0000256" key="1">
    <source>
        <dbReference type="ARBA" id="ARBA00004123"/>
    </source>
</evidence>
<organism evidence="6 7">
    <name type="scientific">Popillia japonica</name>
    <name type="common">Japanese beetle</name>
    <dbReference type="NCBI Taxonomy" id="7064"/>
    <lineage>
        <taxon>Eukaryota</taxon>
        <taxon>Metazoa</taxon>
        <taxon>Ecdysozoa</taxon>
        <taxon>Arthropoda</taxon>
        <taxon>Hexapoda</taxon>
        <taxon>Insecta</taxon>
        <taxon>Pterygota</taxon>
        <taxon>Neoptera</taxon>
        <taxon>Endopterygota</taxon>
        <taxon>Coleoptera</taxon>
        <taxon>Polyphaga</taxon>
        <taxon>Scarabaeiformia</taxon>
        <taxon>Scarabaeidae</taxon>
        <taxon>Rutelinae</taxon>
        <taxon>Popillia</taxon>
    </lineage>
</organism>
<accession>A0AAW1LAP4</accession>
<dbReference type="Gene3D" id="1.10.10.60">
    <property type="entry name" value="Homeodomain-like"/>
    <property type="match status" value="1"/>
</dbReference>
<keyword evidence="3 4" id="KW-0539">Nucleus</keyword>
<evidence type="ECO:0000256" key="2">
    <source>
        <dbReference type="ARBA" id="ARBA00023125"/>
    </source>
</evidence>
<dbReference type="InterPro" id="IPR007889">
    <property type="entry name" value="HTH_Psq"/>
</dbReference>
<name>A0AAW1LAP4_POPJA</name>
<dbReference type="Pfam" id="PF05225">
    <property type="entry name" value="HTH_psq"/>
    <property type="match status" value="1"/>
</dbReference>
<comment type="caution">
    <text evidence="6">The sequence shown here is derived from an EMBL/GenBank/DDBJ whole genome shotgun (WGS) entry which is preliminary data.</text>
</comment>
<protein>
    <submittedName>
        <fullName evidence="6">Tc5 transposase DNA-binding domain</fullName>
    </submittedName>
</protein>